<keyword evidence="7" id="KW-1185">Reference proteome</keyword>
<evidence type="ECO:0000256" key="5">
    <source>
        <dbReference type="ARBA" id="ARBA00023002"/>
    </source>
</evidence>
<organism evidence="6 7">
    <name type="scientific">Dunaliella salina</name>
    <name type="common">Green alga</name>
    <name type="synonym">Protococcus salinus</name>
    <dbReference type="NCBI Taxonomy" id="3046"/>
    <lineage>
        <taxon>Eukaryota</taxon>
        <taxon>Viridiplantae</taxon>
        <taxon>Chlorophyta</taxon>
        <taxon>core chlorophytes</taxon>
        <taxon>Chlorophyceae</taxon>
        <taxon>CS clade</taxon>
        <taxon>Chlamydomonadales</taxon>
        <taxon>Dunaliellaceae</taxon>
        <taxon>Dunaliella</taxon>
    </lineage>
</organism>
<evidence type="ECO:0000313" key="7">
    <source>
        <dbReference type="Proteomes" id="UP000815325"/>
    </source>
</evidence>
<dbReference type="Proteomes" id="UP000815325">
    <property type="component" value="Unassembled WGS sequence"/>
</dbReference>
<proteinExistence type="predicted"/>
<evidence type="ECO:0000256" key="4">
    <source>
        <dbReference type="ARBA" id="ARBA00022857"/>
    </source>
</evidence>
<dbReference type="InterPro" id="IPR015701">
    <property type="entry name" value="FNR"/>
</dbReference>
<sequence length="66" mass="7613">DRIEENAEEFLQLMASDDAQFYFCGLKRMYSSVLEVLQCLGAERGMDAQALIGKLKEEKRWHVETA</sequence>
<protein>
    <submittedName>
        <fullName evidence="6">Uncharacterized protein</fullName>
    </submittedName>
</protein>
<evidence type="ECO:0000256" key="2">
    <source>
        <dbReference type="ARBA" id="ARBA00022630"/>
    </source>
</evidence>
<evidence type="ECO:0000256" key="3">
    <source>
        <dbReference type="ARBA" id="ARBA00022827"/>
    </source>
</evidence>
<keyword evidence="2" id="KW-0285">Flavoprotein</keyword>
<dbReference type="SUPFAM" id="SSF52343">
    <property type="entry name" value="Ferredoxin reductase-like, C-terminal NADP-linked domain"/>
    <property type="match status" value="1"/>
</dbReference>
<gene>
    <name evidence="6" type="ORF">DUNSADRAFT_7076</name>
</gene>
<keyword evidence="4" id="KW-0521">NADP</keyword>
<comment type="cofactor">
    <cofactor evidence="1">
        <name>FAD</name>
        <dbReference type="ChEBI" id="CHEBI:57692"/>
    </cofactor>
</comment>
<comment type="caution">
    <text evidence="6">The sequence shown here is derived from an EMBL/GenBank/DDBJ whole genome shotgun (WGS) entry which is preliminary data.</text>
</comment>
<feature type="non-terminal residue" evidence="6">
    <location>
        <position position="1"/>
    </location>
</feature>
<name>A0ABQ7H6H6_DUNSA</name>
<keyword evidence="3" id="KW-0274">FAD</keyword>
<dbReference type="InterPro" id="IPR039261">
    <property type="entry name" value="FNR_nucleotide-bd"/>
</dbReference>
<keyword evidence="5" id="KW-0560">Oxidoreductase</keyword>
<accession>A0ABQ7H6H6</accession>
<reference evidence="6" key="1">
    <citation type="submission" date="2017-08" db="EMBL/GenBank/DDBJ databases">
        <authorList>
            <person name="Polle J.E."/>
            <person name="Barry K."/>
            <person name="Cushman J."/>
            <person name="Schmutz J."/>
            <person name="Tran D."/>
            <person name="Hathwaick L.T."/>
            <person name="Yim W.C."/>
            <person name="Jenkins J."/>
            <person name="Mckie-Krisberg Z.M."/>
            <person name="Prochnik S."/>
            <person name="Lindquist E."/>
            <person name="Dockter R.B."/>
            <person name="Adam C."/>
            <person name="Molina H."/>
            <person name="Bunkerborg J."/>
            <person name="Jin E."/>
            <person name="Buchheim M."/>
            <person name="Magnuson J."/>
        </authorList>
    </citation>
    <scope>NUCLEOTIDE SEQUENCE</scope>
    <source>
        <strain evidence="6">CCAP 19/18</strain>
    </source>
</reference>
<dbReference type="Gene3D" id="3.40.50.80">
    <property type="entry name" value="Nucleotide-binding domain of ferredoxin-NADP reductase (FNR) module"/>
    <property type="match status" value="1"/>
</dbReference>
<evidence type="ECO:0000256" key="1">
    <source>
        <dbReference type="ARBA" id="ARBA00001974"/>
    </source>
</evidence>
<evidence type="ECO:0000313" key="6">
    <source>
        <dbReference type="EMBL" id="KAF5842466.1"/>
    </source>
</evidence>
<dbReference type="EMBL" id="MU069461">
    <property type="protein sequence ID" value="KAF5842466.1"/>
    <property type="molecule type" value="Genomic_DNA"/>
</dbReference>
<dbReference type="PANTHER" id="PTHR43314">
    <property type="match status" value="1"/>
</dbReference>